<organism evidence="3 4">
    <name type="scientific">Cronartium quercuum f. sp. fusiforme G11</name>
    <dbReference type="NCBI Taxonomy" id="708437"/>
    <lineage>
        <taxon>Eukaryota</taxon>
        <taxon>Fungi</taxon>
        <taxon>Dikarya</taxon>
        <taxon>Basidiomycota</taxon>
        <taxon>Pucciniomycotina</taxon>
        <taxon>Pucciniomycetes</taxon>
        <taxon>Pucciniales</taxon>
        <taxon>Coleosporiaceae</taxon>
        <taxon>Cronartium</taxon>
    </lineage>
</organism>
<evidence type="ECO:0000256" key="1">
    <source>
        <dbReference type="SAM" id="MobiDB-lite"/>
    </source>
</evidence>
<feature type="compositionally biased region" description="Acidic residues" evidence="1">
    <location>
        <begin position="84"/>
        <end position="107"/>
    </location>
</feature>
<proteinExistence type="predicted"/>
<feature type="transmembrane region" description="Helical" evidence="2">
    <location>
        <begin position="276"/>
        <end position="298"/>
    </location>
</feature>
<evidence type="ECO:0000256" key="2">
    <source>
        <dbReference type="SAM" id="Phobius"/>
    </source>
</evidence>
<dbReference type="AlphaFoldDB" id="A0A9P6NY51"/>
<feature type="compositionally biased region" description="Polar residues" evidence="1">
    <location>
        <begin position="18"/>
        <end position="29"/>
    </location>
</feature>
<evidence type="ECO:0000313" key="4">
    <source>
        <dbReference type="Proteomes" id="UP000886653"/>
    </source>
</evidence>
<evidence type="ECO:0008006" key="5">
    <source>
        <dbReference type="Google" id="ProtNLM"/>
    </source>
</evidence>
<feature type="compositionally biased region" description="Basic and acidic residues" evidence="1">
    <location>
        <begin position="108"/>
        <end position="119"/>
    </location>
</feature>
<protein>
    <recommendedName>
        <fullName evidence="5">Transmembrane protein</fullName>
    </recommendedName>
</protein>
<keyword evidence="2" id="KW-0472">Membrane</keyword>
<evidence type="ECO:0000313" key="3">
    <source>
        <dbReference type="EMBL" id="KAG0151565.1"/>
    </source>
</evidence>
<name>A0A9P6NY51_9BASI</name>
<sequence length="302" mass="34655">MAQVERYQTDHQLNNIIDESTNLLTSSVPSKPGPELDSKFHHQGLPDPPQFINPPTKQNEINEMGKEGNSIEDNPQPPQQQQEKEEEEEEEQQISVFDEEYLNQLDEPESKESSMEKSQTEPINEVNTDGIKEIIEPDHSSTTKENLLIDEETSALEILSKEEEEKEVKSLSLDQIEPINDSKSIESLKESNELKEDEIVINDSIQKDQKINDPTNHKEKSINDLNDWTDITKSEVQFALCLFIIPWISILVTIKSINTIVYLIFDYQLIKPFKNFILFIFGPSLIYNSLLSVLISLLDQTI</sequence>
<keyword evidence="4" id="KW-1185">Reference proteome</keyword>
<feature type="region of interest" description="Disordered" evidence="1">
    <location>
        <begin position="18"/>
        <end position="144"/>
    </location>
</feature>
<accession>A0A9P6NY51</accession>
<gene>
    <name evidence="3" type="ORF">CROQUDRAFT_504512</name>
</gene>
<comment type="caution">
    <text evidence="3">The sequence shown here is derived from an EMBL/GenBank/DDBJ whole genome shotgun (WGS) entry which is preliminary data.</text>
</comment>
<dbReference type="EMBL" id="MU167212">
    <property type="protein sequence ID" value="KAG0151565.1"/>
    <property type="molecule type" value="Genomic_DNA"/>
</dbReference>
<keyword evidence="2" id="KW-0812">Transmembrane</keyword>
<dbReference type="Proteomes" id="UP000886653">
    <property type="component" value="Unassembled WGS sequence"/>
</dbReference>
<feature type="compositionally biased region" description="Basic and acidic residues" evidence="1">
    <location>
        <begin position="130"/>
        <end position="142"/>
    </location>
</feature>
<keyword evidence="2" id="KW-1133">Transmembrane helix</keyword>
<feature type="transmembrane region" description="Helical" evidence="2">
    <location>
        <begin position="236"/>
        <end position="264"/>
    </location>
</feature>
<reference evidence="3" key="1">
    <citation type="submission" date="2013-11" db="EMBL/GenBank/DDBJ databases">
        <title>Genome sequence of the fusiform rust pathogen reveals effectors for host alternation and coevolution with pine.</title>
        <authorList>
            <consortium name="DOE Joint Genome Institute"/>
            <person name="Smith K."/>
            <person name="Pendleton A."/>
            <person name="Kubisiak T."/>
            <person name="Anderson C."/>
            <person name="Salamov A."/>
            <person name="Aerts A."/>
            <person name="Riley R."/>
            <person name="Clum A."/>
            <person name="Lindquist E."/>
            <person name="Ence D."/>
            <person name="Campbell M."/>
            <person name="Kronenberg Z."/>
            <person name="Feau N."/>
            <person name="Dhillon B."/>
            <person name="Hamelin R."/>
            <person name="Burleigh J."/>
            <person name="Smith J."/>
            <person name="Yandell M."/>
            <person name="Nelson C."/>
            <person name="Grigoriev I."/>
            <person name="Davis J."/>
        </authorList>
    </citation>
    <scope>NUCLEOTIDE SEQUENCE</scope>
    <source>
        <strain evidence="3">G11</strain>
    </source>
</reference>
<dbReference type="OrthoDB" id="2503185at2759"/>